<evidence type="ECO:0000313" key="1">
    <source>
        <dbReference type="EMBL" id="KAK1865589.1"/>
    </source>
</evidence>
<keyword evidence="2" id="KW-1185">Reference proteome</keyword>
<gene>
    <name evidence="1" type="ORF">I4F81_008118</name>
</gene>
<dbReference type="Proteomes" id="UP000798662">
    <property type="component" value="Chromosome 2"/>
</dbReference>
<sequence>MASAAAAAVAWDGSTPPSVPPVAEGGDGGGGTAGRGRGGGLALLAVFGGLLLVGVTGMAQVVGVSTADGEILWSVGHPRGVVDARAAFFVVDDAHWAFAGAGPPGGAAAACLFVHVFDLDGRAVEGAGGDTTAEAPTLAVPLPAGTALLPAWAHSLRTAPSAVAAVFPTARPRAFVVGVAPPSPASDDTAGSPPGGGGDRILSHLVVFVVPFLPAGGPSSFPLSPYHRRHPPSPISLSPPPTVLPVVPAMASVAAWRLARAVSPVSGGLAFVGTVVRVSGAPFGSPVHAGGDEYEVRGLGHGELLGRFAVPPGTGLVDVVAGGGAGGLWGWRSVALSADDAPMRLHVRRGTLDKQADGAPPATGGPVAGVAAGAAAPPVGSDPREPVEVPPRSPSPTHVEASVLLRDAFPSPFAADVELRGSDGFFFHRPLQPPVEAPTCRSPAGRGGGGGPPTGTIRSFLPSAGDAFGHHSRLVYARLGGGPLSWADLTPQGGTLLLGSAASGVLAAFGVAPPAPVARPPADAPAAATGAGVGPAGAAASGAGTAGAGAGAVGVAGEAVAVAGPPAADAAAPAAAAPAAPVAPAPVPAAPVPAAAAPSAVRVGIGLGTLRFQNAVNVPIISVPASGAAAVTPAGGPRSVDVSVPSFVALSAVPGGVAATLSSSPWAVVWRFVKKATV</sequence>
<comment type="caution">
    <text evidence="1">The sequence shown here is derived from an EMBL/GenBank/DDBJ whole genome shotgun (WGS) entry which is preliminary data.</text>
</comment>
<name>A0ACC3C656_PYRYE</name>
<accession>A0ACC3C656</accession>
<evidence type="ECO:0000313" key="2">
    <source>
        <dbReference type="Proteomes" id="UP000798662"/>
    </source>
</evidence>
<reference evidence="1" key="1">
    <citation type="submission" date="2019-11" db="EMBL/GenBank/DDBJ databases">
        <title>Nori genome reveals adaptations in red seaweeds to the harsh intertidal environment.</title>
        <authorList>
            <person name="Wang D."/>
            <person name="Mao Y."/>
        </authorList>
    </citation>
    <scope>NUCLEOTIDE SEQUENCE</scope>
    <source>
        <tissue evidence="1">Gametophyte</tissue>
    </source>
</reference>
<dbReference type="EMBL" id="CM020619">
    <property type="protein sequence ID" value="KAK1865589.1"/>
    <property type="molecule type" value="Genomic_DNA"/>
</dbReference>
<organism evidence="1 2">
    <name type="scientific">Pyropia yezoensis</name>
    <name type="common">Susabi-nori</name>
    <name type="synonym">Porphyra yezoensis</name>
    <dbReference type="NCBI Taxonomy" id="2788"/>
    <lineage>
        <taxon>Eukaryota</taxon>
        <taxon>Rhodophyta</taxon>
        <taxon>Bangiophyceae</taxon>
        <taxon>Bangiales</taxon>
        <taxon>Bangiaceae</taxon>
        <taxon>Pyropia</taxon>
    </lineage>
</organism>
<protein>
    <submittedName>
        <fullName evidence="1">Uncharacterized protein</fullName>
    </submittedName>
</protein>
<proteinExistence type="predicted"/>